<gene>
    <name evidence="8" type="ORF">NSK_008190</name>
</gene>
<comment type="caution">
    <text evidence="8">The sequence shown here is derived from an EMBL/GenBank/DDBJ whole genome shotgun (WGS) entry which is preliminary data.</text>
</comment>
<evidence type="ECO:0000313" key="9">
    <source>
        <dbReference type="Proteomes" id="UP000355283"/>
    </source>
</evidence>
<sequence>MTTEDDVPAPFTVKLSALRIRALDAPLTSVRASTARVVRRAQHVHIDSAALAALTRSLTTRQTQPLAWQELGWHYHADAETAGPLTCQYALVLDALNFCFWPTPGLEYEHLARGLRRALERDPTAFNAQALASVSPATVAGWVDCPSPPSPSHLSTSTPPTGPGPATGARGTSPPSSPASSPPSSFLPCLSERVRKVREVGHVLLQHFNGQAADLVRASGFSAVELVRLLSAFFPSFRDEALHQGEQVYFYKRAQILVADIWAAYGCRTDPPFPYAFRDMGELTMFADYRVPQILRGRGVLRYAPGLAERVDGREELPAGSEEEVEIRAATVQAVESMREVWRAGGKGEILSVELDWLLWQEGERYRDSLPPHHRTLSIFY</sequence>
<evidence type="ECO:0000256" key="4">
    <source>
        <dbReference type="ARBA" id="ARBA00035393"/>
    </source>
</evidence>
<dbReference type="EC" id="3.2.2.-" evidence="6"/>
<feature type="compositionally biased region" description="Low complexity" evidence="7">
    <location>
        <begin position="152"/>
        <end position="174"/>
    </location>
</feature>
<dbReference type="Pfam" id="PF10343">
    <property type="entry name" value="Q_salvage"/>
    <property type="match status" value="2"/>
</dbReference>
<dbReference type="GO" id="GO:0016787">
    <property type="term" value="F:hydrolase activity"/>
    <property type="evidence" value="ECO:0007669"/>
    <property type="project" value="UniProtKB-KW"/>
</dbReference>
<comment type="catalytic activity">
    <reaction evidence="5 6">
        <text>queuosine 5'-phosphate + H2O = queuine + D-ribose 5-phosphate</text>
        <dbReference type="Rhea" id="RHEA:75387"/>
        <dbReference type="ChEBI" id="CHEBI:15377"/>
        <dbReference type="ChEBI" id="CHEBI:17433"/>
        <dbReference type="ChEBI" id="CHEBI:78346"/>
        <dbReference type="ChEBI" id="CHEBI:194371"/>
    </reaction>
    <physiologicalReaction direction="left-to-right" evidence="5 6">
        <dbReference type="Rhea" id="RHEA:75388"/>
    </physiologicalReaction>
</comment>
<evidence type="ECO:0000313" key="8">
    <source>
        <dbReference type="EMBL" id="TFJ80449.1"/>
    </source>
</evidence>
<dbReference type="PANTHER" id="PTHR21314:SF0">
    <property type="entry name" value="QUEUOSINE 5'-PHOSPHATE N-GLYCOSYLASE_HYDROLASE"/>
    <property type="match status" value="1"/>
</dbReference>
<dbReference type="GO" id="GO:0006400">
    <property type="term" value="P:tRNA modification"/>
    <property type="evidence" value="ECO:0007669"/>
    <property type="project" value="TreeGrafter"/>
</dbReference>
<dbReference type="PANTHER" id="PTHR21314">
    <property type="entry name" value="QUEUOSINE 5'-PHOSPHATE N-GLYCOSYLASE_HYDROLASE-RELATED"/>
    <property type="match status" value="1"/>
</dbReference>
<evidence type="ECO:0000256" key="1">
    <source>
        <dbReference type="ARBA" id="ARBA00022801"/>
    </source>
</evidence>
<name>A0A4D9CUX0_9STRA</name>
<dbReference type="OrthoDB" id="416777at2759"/>
<comment type="function">
    <text evidence="6">Catalyzes the hydrolysis of queuosine 5'-phosphate, releasing the nucleobase queuine (q). Is required for salvage of queuine from exogenous queuosine (Q) that is imported and then converted to queuosine 5'-phosphate intracellularly.</text>
</comment>
<accession>A0A4D9CUX0</accession>
<evidence type="ECO:0000256" key="7">
    <source>
        <dbReference type="SAM" id="MobiDB-lite"/>
    </source>
</evidence>
<comment type="similarity">
    <text evidence="2 6">Belongs to the QNG1 protein family.</text>
</comment>
<dbReference type="InterPro" id="IPR019438">
    <property type="entry name" value="Q_salvage"/>
</dbReference>
<organism evidence="8 9">
    <name type="scientific">Nannochloropsis salina CCMP1776</name>
    <dbReference type="NCBI Taxonomy" id="1027361"/>
    <lineage>
        <taxon>Eukaryota</taxon>
        <taxon>Sar</taxon>
        <taxon>Stramenopiles</taxon>
        <taxon>Ochrophyta</taxon>
        <taxon>Eustigmatophyceae</taxon>
        <taxon>Eustigmatales</taxon>
        <taxon>Monodopsidaceae</taxon>
        <taxon>Microchloropsis</taxon>
        <taxon>Microchloropsis salina</taxon>
    </lineage>
</organism>
<proteinExistence type="inferred from homology"/>
<evidence type="ECO:0000256" key="2">
    <source>
        <dbReference type="ARBA" id="ARBA00035119"/>
    </source>
</evidence>
<keyword evidence="9" id="KW-1185">Reference proteome</keyword>
<evidence type="ECO:0000256" key="3">
    <source>
        <dbReference type="ARBA" id="ARBA00035306"/>
    </source>
</evidence>
<dbReference type="EMBL" id="SDOX01000166">
    <property type="protein sequence ID" value="TFJ80449.1"/>
    <property type="molecule type" value="Genomic_DNA"/>
</dbReference>
<keyword evidence="1 6" id="KW-0378">Hydrolase</keyword>
<dbReference type="AlphaFoldDB" id="A0A4D9CUX0"/>
<evidence type="ECO:0000256" key="5">
    <source>
        <dbReference type="ARBA" id="ARBA00048204"/>
    </source>
</evidence>
<reference evidence="8 9" key="1">
    <citation type="submission" date="2019-01" db="EMBL/GenBank/DDBJ databases">
        <title>Nuclear Genome Assembly of the Microalgal Biofuel strain Nannochloropsis salina CCMP1776.</title>
        <authorList>
            <person name="Hovde B."/>
        </authorList>
    </citation>
    <scope>NUCLEOTIDE SEQUENCE [LARGE SCALE GENOMIC DNA]</scope>
    <source>
        <strain evidence="8 9">CCMP1776</strain>
    </source>
</reference>
<feature type="region of interest" description="Disordered" evidence="7">
    <location>
        <begin position="145"/>
        <end position="186"/>
    </location>
</feature>
<dbReference type="Proteomes" id="UP000355283">
    <property type="component" value="Unassembled WGS sequence"/>
</dbReference>
<evidence type="ECO:0000256" key="6">
    <source>
        <dbReference type="RuleBase" id="RU365002"/>
    </source>
</evidence>
<protein>
    <recommendedName>
        <fullName evidence="3 6">Queuosine 5'-phosphate N-glycosylase/hydrolase</fullName>
        <ecNumber evidence="6">3.2.2.-</ecNumber>
    </recommendedName>
    <alternativeName>
        <fullName evidence="4 6">Queuosine-nucleotide N-glycosylase/hydrolase</fullName>
    </alternativeName>
</protein>